<feature type="signal peptide" evidence="1">
    <location>
        <begin position="1"/>
        <end position="23"/>
    </location>
</feature>
<evidence type="ECO:0008006" key="4">
    <source>
        <dbReference type="Google" id="ProtNLM"/>
    </source>
</evidence>
<keyword evidence="1" id="KW-0732">Signal</keyword>
<accession>A0ABT0H8W9</accession>
<name>A0ABT0H8W9_9FLAO</name>
<evidence type="ECO:0000313" key="2">
    <source>
        <dbReference type="EMBL" id="MCK8480809.1"/>
    </source>
</evidence>
<comment type="caution">
    <text evidence="2">The sequence shown here is derived from an EMBL/GenBank/DDBJ whole genome shotgun (WGS) entry which is preliminary data.</text>
</comment>
<dbReference type="RefSeq" id="WP_248412831.1">
    <property type="nucleotide sequence ID" value="NZ_JALPQF010000008.1"/>
</dbReference>
<dbReference type="EMBL" id="JALPQF010000008">
    <property type="protein sequence ID" value="MCK8480809.1"/>
    <property type="molecule type" value="Genomic_DNA"/>
</dbReference>
<feature type="chain" id="PRO_5046310705" description="LTXXQ motif family protein" evidence="1">
    <location>
        <begin position="24"/>
        <end position="123"/>
    </location>
</feature>
<evidence type="ECO:0000256" key="1">
    <source>
        <dbReference type="SAM" id="SignalP"/>
    </source>
</evidence>
<dbReference type="Proteomes" id="UP001203687">
    <property type="component" value="Unassembled WGS sequence"/>
</dbReference>
<gene>
    <name evidence="2" type="ORF">MUY34_09260</name>
</gene>
<evidence type="ECO:0000313" key="3">
    <source>
        <dbReference type="Proteomes" id="UP001203687"/>
    </source>
</evidence>
<proteinExistence type="predicted"/>
<organism evidence="2 3">
    <name type="scientific">Psychroserpens algicola</name>
    <dbReference type="NCBI Taxonomy" id="1719034"/>
    <lineage>
        <taxon>Bacteria</taxon>
        <taxon>Pseudomonadati</taxon>
        <taxon>Bacteroidota</taxon>
        <taxon>Flavobacteriia</taxon>
        <taxon>Flavobacteriales</taxon>
        <taxon>Flavobacteriaceae</taxon>
        <taxon>Psychroserpens</taxon>
    </lineage>
</organism>
<reference evidence="2" key="1">
    <citation type="submission" date="2022-04" db="EMBL/GenBank/DDBJ databases">
        <authorList>
            <person name="Ren T."/>
        </authorList>
    </citation>
    <scope>NUCLEOTIDE SEQUENCE</scope>
    <source>
        <strain evidence="2">F63249</strain>
    </source>
</reference>
<sequence length="123" mass="14090">MKKQLLILSFACFLFAGNKLSFAQSQMETQKHAIKNADDSVKKNAQKVINLLEREAKLDAAQKNKIYDIFVGVDKKMQGIDAIEDTSERKAKKEKMQAYIDQKLQQVLTKEQYALYTKKMAAK</sequence>
<protein>
    <recommendedName>
        <fullName evidence="4">LTXXQ motif family protein</fullName>
    </recommendedName>
</protein>
<keyword evidence="3" id="KW-1185">Reference proteome</keyword>